<feature type="region of interest" description="Disordered" evidence="1">
    <location>
        <begin position="1"/>
        <end position="20"/>
    </location>
</feature>
<proteinExistence type="predicted"/>
<protein>
    <submittedName>
        <fullName evidence="2">Uncharacterized protein</fullName>
    </submittedName>
</protein>
<dbReference type="PANTHER" id="PTHR43383:SF2">
    <property type="entry name" value="AMIDOHYDROLASE 2 FAMILY PROTEIN"/>
    <property type="match status" value="1"/>
</dbReference>
<dbReference type="InterPro" id="IPR032466">
    <property type="entry name" value="Metal_Hydrolase"/>
</dbReference>
<dbReference type="Proteomes" id="UP000294847">
    <property type="component" value="Chromosome 5"/>
</dbReference>
<reference evidence="2 3" key="1">
    <citation type="journal article" date="2019" name="Mol. Biol. Evol.">
        <title>Blast fungal genomes show frequent chromosomal changes, gene gains and losses, and effector gene turnover.</title>
        <authorList>
            <person name="Gomez Luciano L.B."/>
            <person name="Jason Tsai I."/>
            <person name="Chuma I."/>
            <person name="Tosa Y."/>
            <person name="Chen Y.H."/>
            <person name="Li J.Y."/>
            <person name="Li M.Y."/>
            <person name="Jade Lu M.Y."/>
            <person name="Nakayashiki H."/>
            <person name="Li W.H."/>
        </authorList>
    </citation>
    <scope>NUCLEOTIDE SEQUENCE [LARGE SCALE GENOMIC DNA]</scope>
    <source>
        <strain evidence="2">MZ5-1-6</strain>
    </source>
</reference>
<gene>
    <name evidence="2" type="ORF">PoMZ_11112</name>
</gene>
<evidence type="ECO:0000313" key="2">
    <source>
        <dbReference type="EMBL" id="QBZ62235.1"/>
    </source>
</evidence>
<evidence type="ECO:0000313" key="3">
    <source>
        <dbReference type="Proteomes" id="UP000294847"/>
    </source>
</evidence>
<feature type="region of interest" description="Disordered" evidence="1">
    <location>
        <begin position="448"/>
        <end position="467"/>
    </location>
</feature>
<dbReference type="Gene3D" id="3.20.20.140">
    <property type="entry name" value="Metal-dependent hydrolases"/>
    <property type="match status" value="1"/>
</dbReference>
<dbReference type="EMBL" id="CP034208">
    <property type="protein sequence ID" value="QBZ62235.1"/>
    <property type="molecule type" value="Genomic_DNA"/>
</dbReference>
<dbReference type="SUPFAM" id="SSF51556">
    <property type="entry name" value="Metallo-dependent hydrolases"/>
    <property type="match status" value="1"/>
</dbReference>
<sequence length="467" mass="51302">MASTPSWTKNLSPSTTGCSPSAAAARTAELEELVRVIQSTPAIDNHANPLLGRKEPENFPLLVGTATGTGDIADAVEMTLGQQRALRQLAMALQCEPSWDAVAHGIRNKRLDEAEYVKWVAKCFAGVDTILFDDGPRDQNKTHDLTWHDRFLSGSCKRIFGIETVAAEIIDSHAKVYYHSSSTSTGRRRRQSPDDVFDRMLDDFGIAVKQAIENIDIVAFSSVIGYRTGLGIRKAVDIAAARDSFEEIVENYGIQGRFTTVSHKGLSDLFVHHTAVLIREYSTNFRKPIQFRTFLGGSDASMVNCNPALLETFIRAYPAVPIVLLNACYPYAREAGCLASMHANVHVDIGKMCPSVSQGGQETVLREILELCPWSKILWGTGANDTPECFLLANIQGREALKTVLCEFVWKGHLSCRDAVELSKAVLFENSNRLYNLELSLSGLLDSTDGTDTGDETSDDDDDDDSD</sequence>
<feature type="compositionally biased region" description="Polar residues" evidence="1">
    <location>
        <begin position="1"/>
        <end position="19"/>
    </location>
</feature>
<organism evidence="2 3">
    <name type="scientific">Pyricularia oryzae</name>
    <name type="common">Rice blast fungus</name>
    <name type="synonym">Magnaporthe oryzae</name>
    <dbReference type="NCBI Taxonomy" id="318829"/>
    <lineage>
        <taxon>Eukaryota</taxon>
        <taxon>Fungi</taxon>
        <taxon>Dikarya</taxon>
        <taxon>Ascomycota</taxon>
        <taxon>Pezizomycotina</taxon>
        <taxon>Sordariomycetes</taxon>
        <taxon>Sordariomycetidae</taxon>
        <taxon>Magnaporthales</taxon>
        <taxon>Pyriculariaceae</taxon>
        <taxon>Pyricularia</taxon>
    </lineage>
</organism>
<name>A0A4P7NJI5_PYROR</name>
<accession>A0A4P7NJI5</accession>
<feature type="compositionally biased region" description="Acidic residues" evidence="1">
    <location>
        <begin position="452"/>
        <end position="467"/>
    </location>
</feature>
<dbReference type="AlphaFoldDB" id="A0A4P7NJI5"/>
<evidence type="ECO:0000256" key="1">
    <source>
        <dbReference type="SAM" id="MobiDB-lite"/>
    </source>
</evidence>
<dbReference type="VEuPathDB" id="FungiDB:M_BR32_EuGene_00028231"/>
<dbReference type="PANTHER" id="PTHR43383">
    <property type="entry name" value="NODULIN 6"/>
    <property type="match status" value="1"/>
</dbReference>